<organism evidence="1 2">
    <name type="scientific">Ogataea philodendri</name>
    <dbReference type="NCBI Taxonomy" id="1378263"/>
    <lineage>
        <taxon>Eukaryota</taxon>
        <taxon>Fungi</taxon>
        <taxon>Dikarya</taxon>
        <taxon>Ascomycota</taxon>
        <taxon>Saccharomycotina</taxon>
        <taxon>Pichiomycetes</taxon>
        <taxon>Pichiales</taxon>
        <taxon>Pichiaceae</taxon>
        <taxon>Ogataea</taxon>
    </lineage>
</organism>
<dbReference type="OrthoDB" id="3987280at2759"/>
<evidence type="ECO:0000313" key="1">
    <source>
        <dbReference type="EMBL" id="KAH3662568.1"/>
    </source>
</evidence>
<evidence type="ECO:0000313" key="2">
    <source>
        <dbReference type="Proteomes" id="UP000769157"/>
    </source>
</evidence>
<dbReference type="Proteomes" id="UP000769157">
    <property type="component" value="Unassembled WGS sequence"/>
</dbReference>
<gene>
    <name evidence="1" type="ORF">OGAPHI_005820</name>
</gene>
<reference evidence="1" key="2">
    <citation type="submission" date="2021-01" db="EMBL/GenBank/DDBJ databases">
        <authorList>
            <person name="Schikora-Tamarit M.A."/>
        </authorList>
    </citation>
    <scope>NUCLEOTIDE SEQUENCE</scope>
    <source>
        <strain evidence="1">CBS6075</strain>
    </source>
</reference>
<keyword evidence="2" id="KW-1185">Reference proteome</keyword>
<protein>
    <submittedName>
        <fullName evidence="1">Uncharacterized protein</fullName>
    </submittedName>
</protein>
<reference evidence="1" key="1">
    <citation type="journal article" date="2021" name="Open Biol.">
        <title>Shared evolutionary footprints suggest mitochondrial oxidative damage underlies multiple complex I losses in fungi.</title>
        <authorList>
            <person name="Schikora-Tamarit M.A."/>
            <person name="Marcet-Houben M."/>
            <person name="Nosek J."/>
            <person name="Gabaldon T."/>
        </authorList>
    </citation>
    <scope>NUCLEOTIDE SEQUENCE</scope>
    <source>
        <strain evidence="1">CBS6075</strain>
    </source>
</reference>
<proteinExistence type="predicted"/>
<dbReference type="AlphaFoldDB" id="A0A9P8T1A1"/>
<accession>A0A9P8T1A1</accession>
<dbReference type="RefSeq" id="XP_046059657.1">
    <property type="nucleotide sequence ID" value="XM_046207043.1"/>
</dbReference>
<dbReference type="GeneID" id="70237784"/>
<comment type="caution">
    <text evidence="1">The sequence shown here is derived from an EMBL/GenBank/DDBJ whole genome shotgun (WGS) entry which is preliminary data.</text>
</comment>
<name>A0A9P8T1A1_9ASCO</name>
<sequence length="251" mass="28344">MLDTTPHSLKFRPSRLDLIDNNQLTSFPLAHPNVAEIGPAGELLLVEDYIHYPKGFRKKTSVFDLRRAIEHDITPPSAILPLLARNQSINSDSTLQSETELYLKQTQSNLRYCVVCERPLYNLSSLDSLTRCAELVCCNCFEEYETLEKAIKKLEPDISLVSLESVSDSSPETITVDFTDPDQTVRSAHDTTATIRIHRDHEVPESATFDAIIATLKHLQTVDNAARNRPRKRLQAISLNNLNMASLFRPK</sequence>
<dbReference type="EMBL" id="JAEUBE010000378">
    <property type="protein sequence ID" value="KAH3662568.1"/>
    <property type="molecule type" value="Genomic_DNA"/>
</dbReference>